<evidence type="ECO:0000313" key="5">
    <source>
        <dbReference type="EMBL" id="KZM86268.1"/>
    </source>
</evidence>
<evidence type="ECO:0000313" key="6">
    <source>
        <dbReference type="EMBL" id="WOH07417.1"/>
    </source>
</evidence>
<evidence type="ECO:0000256" key="1">
    <source>
        <dbReference type="ARBA" id="ARBA00008668"/>
    </source>
</evidence>
<feature type="signal peptide" evidence="4">
    <location>
        <begin position="1"/>
        <end position="23"/>
    </location>
</feature>
<evidence type="ECO:0000256" key="3">
    <source>
        <dbReference type="ARBA" id="ARBA00022963"/>
    </source>
</evidence>
<dbReference type="InterPro" id="IPR036514">
    <property type="entry name" value="SGNH_hydro_sf"/>
</dbReference>
<dbReference type="EMBL" id="CP093349">
    <property type="protein sequence ID" value="WOH07417.1"/>
    <property type="molecule type" value="Genomic_DNA"/>
</dbReference>
<dbReference type="InterPro" id="IPR051058">
    <property type="entry name" value="GDSL_Est/Lipase"/>
</dbReference>
<dbReference type="Gramene" id="KZM86268">
    <property type="protein sequence ID" value="KZM86268"/>
    <property type="gene ID" value="DCAR_023402"/>
</dbReference>
<evidence type="ECO:0008006" key="8">
    <source>
        <dbReference type="Google" id="ProtNLM"/>
    </source>
</evidence>
<evidence type="ECO:0000256" key="2">
    <source>
        <dbReference type="ARBA" id="ARBA00022801"/>
    </source>
</evidence>
<dbReference type="OMA" id="NHYNKNC"/>
<dbReference type="PANTHER" id="PTHR45648:SF141">
    <property type="entry name" value="GDSL ESTERASE_LIPASE 6"/>
    <property type="match status" value="1"/>
</dbReference>
<keyword evidence="7" id="KW-1185">Reference proteome</keyword>
<dbReference type="Pfam" id="PF00657">
    <property type="entry name" value="Lipase_GDSL"/>
    <property type="match status" value="1"/>
</dbReference>
<dbReference type="PANTHER" id="PTHR45648">
    <property type="entry name" value="GDSL LIPASE/ACYLHYDROLASE FAMILY PROTEIN (AFU_ORTHOLOGUE AFUA_4G14700)"/>
    <property type="match status" value="1"/>
</dbReference>
<reference evidence="5" key="1">
    <citation type="journal article" date="2016" name="Nat. Genet.">
        <title>A high-quality carrot genome assembly provides new insights into carotenoid accumulation and asterid genome evolution.</title>
        <authorList>
            <person name="Iorizzo M."/>
            <person name="Ellison S."/>
            <person name="Senalik D."/>
            <person name="Zeng P."/>
            <person name="Satapoomin P."/>
            <person name="Huang J."/>
            <person name="Bowman M."/>
            <person name="Iovene M."/>
            <person name="Sanseverino W."/>
            <person name="Cavagnaro P."/>
            <person name="Yildiz M."/>
            <person name="Macko-Podgorni A."/>
            <person name="Moranska E."/>
            <person name="Grzebelus E."/>
            <person name="Grzebelus D."/>
            <person name="Ashrafi H."/>
            <person name="Zheng Z."/>
            <person name="Cheng S."/>
            <person name="Spooner D."/>
            <person name="Van Deynze A."/>
            <person name="Simon P."/>
        </authorList>
    </citation>
    <scope>NUCLEOTIDE SEQUENCE [LARGE SCALE GENOMIC DNA]</scope>
    <source>
        <tissue evidence="5">Leaf</tissue>
    </source>
</reference>
<accession>A0A164SL33</accession>
<dbReference type="EMBL" id="LNRQ01000007">
    <property type="protein sequence ID" value="KZM86268.1"/>
    <property type="molecule type" value="Genomic_DNA"/>
</dbReference>
<dbReference type="SUPFAM" id="SSF52266">
    <property type="entry name" value="SGNH hydrolase"/>
    <property type="match status" value="1"/>
</dbReference>
<keyword evidence="2" id="KW-0378">Hydrolase</keyword>
<comment type="similarity">
    <text evidence="1">Belongs to the 'GDSL' lipolytic enzyme family.</text>
</comment>
<dbReference type="CDD" id="cd01837">
    <property type="entry name" value="SGNH_plant_lipase_like"/>
    <property type="match status" value="1"/>
</dbReference>
<dbReference type="AlphaFoldDB" id="A0A164SL33"/>
<protein>
    <recommendedName>
        <fullName evidence="8">GDSL esterase/lipase 6</fullName>
    </recommendedName>
</protein>
<evidence type="ECO:0000313" key="7">
    <source>
        <dbReference type="Proteomes" id="UP000077755"/>
    </source>
</evidence>
<sequence>MERRVTSSVIFLLVSLSVTPAFAHNVQAIFIFGDSLFDAGNNHYNKNCSAQADFPPYGSSYFHHPTGRFTNGRTVADFISQYLGIGIQKPFLEAQLEVANGSRKEYPSNGINFASAGSGLYRATNRDLGVTPIQDQLQQFQALTDQNLIDRKLVERSLFFFESGSNDVFNFFLPFDAPTVTPDAYVKAMLAEVEHFVDQIYKLGARKIALFSLGPVGCVPARSLLPGAPVNRCFGKMNRMAKNYNRGVENIAKNISKKYPGSVGVFGSVYGIFQLYRTTPSRHGITNVTDACCGDGTLRGMLQCGQEGYKVCENPNKYLFWDYFHPSEHTYKLMSKSLWADNKYIHPMNLKTLANLTIVL</sequence>
<dbReference type="GO" id="GO:0016042">
    <property type="term" value="P:lipid catabolic process"/>
    <property type="evidence" value="ECO:0007669"/>
    <property type="project" value="UniProtKB-KW"/>
</dbReference>
<keyword evidence="3" id="KW-0442">Lipid degradation</keyword>
<organism evidence="5">
    <name type="scientific">Daucus carota subsp. sativus</name>
    <name type="common">Carrot</name>
    <dbReference type="NCBI Taxonomy" id="79200"/>
    <lineage>
        <taxon>Eukaryota</taxon>
        <taxon>Viridiplantae</taxon>
        <taxon>Streptophyta</taxon>
        <taxon>Embryophyta</taxon>
        <taxon>Tracheophyta</taxon>
        <taxon>Spermatophyta</taxon>
        <taxon>Magnoliopsida</taxon>
        <taxon>eudicotyledons</taxon>
        <taxon>Gunneridae</taxon>
        <taxon>Pentapetalae</taxon>
        <taxon>asterids</taxon>
        <taxon>campanulids</taxon>
        <taxon>Apiales</taxon>
        <taxon>Apiaceae</taxon>
        <taxon>Apioideae</taxon>
        <taxon>Scandiceae</taxon>
        <taxon>Daucinae</taxon>
        <taxon>Daucus</taxon>
        <taxon>Daucus sect. Daucus</taxon>
    </lineage>
</organism>
<feature type="chain" id="PRO_5007853152" description="GDSL esterase/lipase 6" evidence="4">
    <location>
        <begin position="24"/>
        <end position="360"/>
    </location>
</feature>
<proteinExistence type="inferred from homology"/>
<dbReference type="KEGG" id="dcr:108195686"/>
<dbReference type="InterPro" id="IPR035669">
    <property type="entry name" value="SGNH_plant_lipase-like"/>
</dbReference>
<reference evidence="6" key="2">
    <citation type="submission" date="2022-03" db="EMBL/GenBank/DDBJ databases">
        <title>Draft title - Genomic analysis of global carrot germplasm unveils the trajectory of domestication and the origin of high carotenoid orange carrot.</title>
        <authorList>
            <person name="Iorizzo M."/>
            <person name="Ellison S."/>
            <person name="Senalik D."/>
            <person name="Macko-Podgorni A."/>
            <person name="Grzebelus D."/>
            <person name="Bostan H."/>
            <person name="Rolling W."/>
            <person name="Curaba J."/>
            <person name="Simon P."/>
        </authorList>
    </citation>
    <scope>NUCLEOTIDE SEQUENCE</scope>
    <source>
        <tissue evidence="6">Leaf</tissue>
    </source>
</reference>
<dbReference type="Gene3D" id="3.40.50.1110">
    <property type="entry name" value="SGNH hydrolase"/>
    <property type="match status" value="1"/>
</dbReference>
<dbReference type="OrthoDB" id="1600564at2759"/>
<keyword evidence="4" id="KW-0732">Signal</keyword>
<evidence type="ECO:0000256" key="4">
    <source>
        <dbReference type="SAM" id="SignalP"/>
    </source>
</evidence>
<gene>
    <name evidence="5" type="ORF">DCAR_023402</name>
    <name evidence="6" type="ORF">DCAR_0726847</name>
</gene>
<dbReference type="STRING" id="79200.A0A164SL33"/>
<dbReference type="InterPro" id="IPR008265">
    <property type="entry name" value="Lipase_GDSL_AS"/>
</dbReference>
<dbReference type="InterPro" id="IPR001087">
    <property type="entry name" value="GDSL"/>
</dbReference>
<dbReference type="GO" id="GO:0016298">
    <property type="term" value="F:lipase activity"/>
    <property type="evidence" value="ECO:0007669"/>
    <property type="project" value="InterPro"/>
</dbReference>
<dbReference type="Proteomes" id="UP000077755">
    <property type="component" value="Chromosome 7"/>
</dbReference>
<name>A0A164SL33_DAUCS</name>
<dbReference type="PROSITE" id="PS01098">
    <property type="entry name" value="LIPASE_GDSL_SER"/>
    <property type="match status" value="1"/>
</dbReference>
<keyword evidence="3" id="KW-0443">Lipid metabolism</keyword>